<feature type="transmembrane region" description="Helical" evidence="5">
    <location>
        <begin position="72"/>
        <end position="93"/>
    </location>
</feature>
<feature type="transmembrane region" description="Helical" evidence="5">
    <location>
        <begin position="105"/>
        <end position="125"/>
    </location>
</feature>
<feature type="transmembrane region" description="Helical" evidence="5">
    <location>
        <begin position="37"/>
        <end position="60"/>
    </location>
</feature>
<feature type="transmembrane region" description="Helical" evidence="5">
    <location>
        <begin position="131"/>
        <end position="154"/>
    </location>
</feature>
<dbReference type="EMBL" id="FOHU01000007">
    <property type="protein sequence ID" value="SET29219.1"/>
    <property type="molecule type" value="Genomic_DNA"/>
</dbReference>
<dbReference type="PANTHER" id="PTHR43483:SF3">
    <property type="entry name" value="MEMBRANE TRANSPORTER PROTEIN HI_0806-RELATED"/>
    <property type="match status" value="1"/>
</dbReference>
<reference evidence="6 7" key="1">
    <citation type="submission" date="2016-10" db="EMBL/GenBank/DDBJ databases">
        <authorList>
            <person name="de Groot N.N."/>
        </authorList>
    </citation>
    <scope>NUCLEOTIDE SEQUENCE [LARGE SCALE GENOMIC DNA]</scope>
    <source>
        <strain evidence="6 7">DSM 18979</strain>
    </source>
</reference>
<evidence type="ECO:0000256" key="3">
    <source>
        <dbReference type="ARBA" id="ARBA00022989"/>
    </source>
</evidence>
<feature type="transmembrane region" description="Helical" evidence="5">
    <location>
        <begin position="233"/>
        <end position="253"/>
    </location>
</feature>
<dbReference type="AlphaFoldDB" id="A0A1I0DB96"/>
<feature type="transmembrane region" description="Helical" evidence="5">
    <location>
        <begin position="194"/>
        <end position="221"/>
    </location>
</feature>
<keyword evidence="4 5" id="KW-0472">Membrane</keyword>
<feature type="transmembrane region" description="Helical" evidence="5">
    <location>
        <begin position="6"/>
        <end position="25"/>
    </location>
</feature>
<organism evidence="6 7">
    <name type="scientific">Natronincola peptidivorans</name>
    <dbReference type="NCBI Taxonomy" id="426128"/>
    <lineage>
        <taxon>Bacteria</taxon>
        <taxon>Bacillati</taxon>
        <taxon>Bacillota</taxon>
        <taxon>Clostridia</taxon>
        <taxon>Peptostreptococcales</taxon>
        <taxon>Natronincolaceae</taxon>
        <taxon>Natronincola</taxon>
    </lineage>
</organism>
<dbReference type="STRING" id="426128.SAMN05660297_01946"/>
<evidence type="ECO:0000256" key="5">
    <source>
        <dbReference type="RuleBase" id="RU363041"/>
    </source>
</evidence>
<dbReference type="GO" id="GO:0005886">
    <property type="term" value="C:plasma membrane"/>
    <property type="evidence" value="ECO:0007669"/>
    <property type="project" value="UniProtKB-SubCell"/>
</dbReference>
<proteinExistence type="inferred from homology"/>
<evidence type="ECO:0000256" key="1">
    <source>
        <dbReference type="ARBA" id="ARBA00004141"/>
    </source>
</evidence>
<keyword evidence="3 5" id="KW-1133">Transmembrane helix</keyword>
<feature type="transmembrane region" description="Helical" evidence="5">
    <location>
        <begin position="166"/>
        <end position="188"/>
    </location>
</feature>
<feature type="transmembrane region" description="Helical" evidence="5">
    <location>
        <begin position="259"/>
        <end position="280"/>
    </location>
</feature>
<dbReference type="InterPro" id="IPR002781">
    <property type="entry name" value="TM_pro_TauE-like"/>
</dbReference>
<name>A0A1I0DB96_9FIRM</name>
<dbReference type="Proteomes" id="UP000199568">
    <property type="component" value="Unassembled WGS sequence"/>
</dbReference>
<evidence type="ECO:0000313" key="6">
    <source>
        <dbReference type="EMBL" id="SET29219.1"/>
    </source>
</evidence>
<comment type="similarity">
    <text evidence="5">Belongs to the 4-toluene sulfonate uptake permease (TSUP) (TC 2.A.102) family.</text>
</comment>
<comment type="subcellular location">
    <subcellularLocation>
        <location evidence="5">Cell membrane</location>
        <topology evidence="5">Multi-pass membrane protein</topology>
    </subcellularLocation>
    <subcellularLocation>
        <location evidence="1">Membrane</location>
        <topology evidence="1">Multi-pass membrane protein</topology>
    </subcellularLocation>
</comment>
<keyword evidence="5" id="KW-1003">Cell membrane</keyword>
<accession>A0A1I0DB96</accession>
<evidence type="ECO:0000256" key="2">
    <source>
        <dbReference type="ARBA" id="ARBA00022692"/>
    </source>
</evidence>
<evidence type="ECO:0000256" key="4">
    <source>
        <dbReference type="ARBA" id="ARBA00023136"/>
    </source>
</evidence>
<dbReference type="Pfam" id="PF01925">
    <property type="entry name" value="TauE"/>
    <property type="match status" value="1"/>
</dbReference>
<dbReference type="OrthoDB" id="357960at2"/>
<dbReference type="PANTHER" id="PTHR43483">
    <property type="entry name" value="MEMBRANE TRANSPORTER PROTEIN HI_0806-RELATED"/>
    <property type="match status" value="1"/>
</dbReference>
<evidence type="ECO:0000313" key="7">
    <source>
        <dbReference type="Proteomes" id="UP000199568"/>
    </source>
</evidence>
<sequence length="288" mass="30137">MLANVILGVLGLFTLWFVIVWVKGIKEEKAGAPTPHLLAVGFVTNFFDTLGIGSFAPTTAWFKGAKLVQDRIIPGTLNVGHTLPVVVMAFIFIQRVEVEPLTLSLMLIAAVAGAFLGADIVSGLPERKVQLGMGIALLVTVGFMLLGMLDLMPVGGEAVGLTGAKLVIAVVVNFILGALMTLGIGLYAPAMALVYALGMSPLVAFPIMMGSCAYLMPAASVKFVKNKAFDMKAALGLAIGGVPAVFVAAYLVTSLPMDVLRWLVVAVIIYTAVTMLRSAAKSAEAEAK</sequence>
<keyword evidence="2 5" id="KW-0812">Transmembrane</keyword>
<keyword evidence="7" id="KW-1185">Reference proteome</keyword>
<gene>
    <name evidence="6" type="ORF">SAMN05660297_01946</name>
</gene>
<protein>
    <recommendedName>
        <fullName evidence="5">Probable membrane transporter protein</fullName>
    </recommendedName>
</protein>